<dbReference type="CDD" id="cd05466">
    <property type="entry name" value="PBP2_LTTR_substrate"/>
    <property type="match status" value="1"/>
</dbReference>
<dbReference type="PANTHER" id="PTHR30126">
    <property type="entry name" value="HTH-TYPE TRANSCRIPTIONAL REGULATOR"/>
    <property type="match status" value="1"/>
</dbReference>
<dbReference type="Gene3D" id="1.10.10.10">
    <property type="entry name" value="Winged helix-like DNA-binding domain superfamily/Winged helix DNA-binding domain"/>
    <property type="match status" value="1"/>
</dbReference>
<name>A0ABP8HRR9_9BURK</name>
<dbReference type="Pfam" id="PF00126">
    <property type="entry name" value="HTH_1"/>
    <property type="match status" value="1"/>
</dbReference>
<evidence type="ECO:0000256" key="3">
    <source>
        <dbReference type="ARBA" id="ARBA00023125"/>
    </source>
</evidence>
<dbReference type="Gene3D" id="3.40.190.290">
    <property type="match status" value="1"/>
</dbReference>
<sequence>MKVKPTSSTAPRLGQLGESDLRMLKVFKAVADCGGMTAAELELNVGTSTISRQIKDLETRLGLTLCRRGRAGFALTVEGQRVYEETLRLLGAVDAFRSSVDDIHERMGGPLEVGLFDKTATNPKAHIGQAIADFTERAPEVALQIQIGTINAIERQLIDGSLHVGIIPSHRQSESLAYDLLFDETMLLYCGAGHPLFEGPNTRLDWKGLRAHRFAGLGYHSPNMEASHRAGLKRAATGLDQEAIATLILSGRFLGFLPDHYGRIFEQDGRMRPVRPSLFRYDCGFVCVMRRSPAPSRAALAFRDALLQAHGGVEKP</sequence>
<protein>
    <submittedName>
        <fullName evidence="6">LysR family transcriptional regulator</fullName>
    </submittedName>
</protein>
<reference evidence="7" key="1">
    <citation type="journal article" date="2019" name="Int. J. Syst. Evol. Microbiol.">
        <title>The Global Catalogue of Microorganisms (GCM) 10K type strain sequencing project: providing services to taxonomists for standard genome sequencing and annotation.</title>
        <authorList>
            <consortium name="The Broad Institute Genomics Platform"/>
            <consortium name="The Broad Institute Genome Sequencing Center for Infectious Disease"/>
            <person name="Wu L."/>
            <person name="Ma J."/>
        </authorList>
    </citation>
    <scope>NUCLEOTIDE SEQUENCE [LARGE SCALE GENOMIC DNA]</scope>
    <source>
        <strain evidence="7">JCM 17804</strain>
    </source>
</reference>
<gene>
    <name evidence="6" type="ORF">GCM10023165_25700</name>
</gene>
<feature type="domain" description="HTH lysR-type" evidence="5">
    <location>
        <begin position="20"/>
        <end position="76"/>
    </location>
</feature>
<organism evidence="6 7">
    <name type="scientific">Variovorax defluvii</name>
    <dbReference type="NCBI Taxonomy" id="913761"/>
    <lineage>
        <taxon>Bacteria</taxon>
        <taxon>Pseudomonadati</taxon>
        <taxon>Pseudomonadota</taxon>
        <taxon>Betaproteobacteria</taxon>
        <taxon>Burkholderiales</taxon>
        <taxon>Comamonadaceae</taxon>
        <taxon>Variovorax</taxon>
    </lineage>
</organism>
<accession>A0ABP8HRR9</accession>
<evidence type="ECO:0000313" key="7">
    <source>
        <dbReference type="Proteomes" id="UP001500975"/>
    </source>
</evidence>
<dbReference type="InterPro" id="IPR036388">
    <property type="entry name" value="WH-like_DNA-bd_sf"/>
</dbReference>
<dbReference type="InterPro" id="IPR036390">
    <property type="entry name" value="WH_DNA-bd_sf"/>
</dbReference>
<dbReference type="InterPro" id="IPR005119">
    <property type="entry name" value="LysR_subst-bd"/>
</dbReference>
<dbReference type="RefSeq" id="WP_345538297.1">
    <property type="nucleotide sequence ID" value="NZ_BAABGJ010000021.1"/>
</dbReference>
<keyword evidence="2" id="KW-0805">Transcription regulation</keyword>
<dbReference type="PROSITE" id="PS50931">
    <property type="entry name" value="HTH_LYSR"/>
    <property type="match status" value="1"/>
</dbReference>
<dbReference type="InterPro" id="IPR000847">
    <property type="entry name" value="LysR_HTH_N"/>
</dbReference>
<keyword evidence="3" id="KW-0238">DNA-binding</keyword>
<proteinExistence type="inferred from homology"/>
<comment type="caution">
    <text evidence="6">The sequence shown here is derived from an EMBL/GenBank/DDBJ whole genome shotgun (WGS) entry which is preliminary data.</text>
</comment>
<keyword evidence="7" id="KW-1185">Reference proteome</keyword>
<dbReference type="Proteomes" id="UP001500975">
    <property type="component" value="Unassembled WGS sequence"/>
</dbReference>
<evidence type="ECO:0000259" key="5">
    <source>
        <dbReference type="PROSITE" id="PS50931"/>
    </source>
</evidence>
<evidence type="ECO:0000313" key="6">
    <source>
        <dbReference type="EMBL" id="GAA4343333.1"/>
    </source>
</evidence>
<evidence type="ECO:0000256" key="1">
    <source>
        <dbReference type="ARBA" id="ARBA00009437"/>
    </source>
</evidence>
<dbReference type="PANTHER" id="PTHR30126:SF98">
    <property type="entry name" value="HTH-TYPE TRANSCRIPTIONAL ACTIVATOR BAUR"/>
    <property type="match status" value="1"/>
</dbReference>
<dbReference type="EMBL" id="BAABGJ010000021">
    <property type="protein sequence ID" value="GAA4343333.1"/>
    <property type="molecule type" value="Genomic_DNA"/>
</dbReference>
<dbReference type="SUPFAM" id="SSF53850">
    <property type="entry name" value="Periplasmic binding protein-like II"/>
    <property type="match status" value="1"/>
</dbReference>
<evidence type="ECO:0000256" key="2">
    <source>
        <dbReference type="ARBA" id="ARBA00023015"/>
    </source>
</evidence>
<keyword evidence="4" id="KW-0804">Transcription</keyword>
<evidence type="ECO:0000256" key="4">
    <source>
        <dbReference type="ARBA" id="ARBA00023163"/>
    </source>
</evidence>
<dbReference type="Pfam" id="PF03466">
    <property type="entry name" value="LysR_substrate"/>
    <property type="match status" value="1"/>
</dbReference>
<dbReference type="SUPFAM" id="SSF46785">
    <property type="entry name" value="Winged helix' DNA-binding domain"/>
    <property type="match status" value="1"/>
</dbReference>
<comment type="similarity">
    <text evidence="1">Belongs to the LysR transcriptional regulatory family.</text>
</comment>